<evidence type="ECO:0000313" key="2">
    <source>
        <dbReference type="EMBL" id="GGR01921.1"/>
    </source>
</evidence>
<feature type="region of interest" description="Disordered" evidence="1">
    <location>
        <begin position="84"/>
        <end position="104"/>
    </location>
</feature>
<dbReference type="RefSeq" id="WP_189088771.1">
    <property type="nucleotide sequence ID" value="NZ_BMQL01000005.1"/>
</dbReference>
<accession>A0A918F2R6</accession>
<gene>
    <name evidence="2" type="ORF">GCM10008957_13500</name>
</gene>
<reference evidence="2" key="1">
    <citation type="journal article" date="2014" name="Int. J. Syst. Evol. Microbiol.">
        <title>Complete genome sequence of Corynebacterium casei LMG S-19264T (=DSM 44701T), isolated from a smear-ripened cheese.</title>
        <authorList>
            <consortium name="US DOE Joint Genome Institute (JGI-PGF)"/>
            <person name="Walter F."/>
            <person name="Albersmeier A."/>
            <person name="Kalinowski J."/>
            <person name="Ruckert C."/>
        </authorList>
    </citation>
    <scope>NUCLEOTIDE SEQUENCE</scope>
    <source>
        <strain evidence="2">JCM 31311</strain>
    </source>
</reference>
<keyword evidence="3" id="KW-1185">Reference proteome</keyword>
<sequence length="104" mass="11367">MTDSAFDRQVMYQGDPWVLLVTMPRIVAESYRRLLGDAGVVTVIRTPFQWVMSSPVIEIETGGYMGDVGLYVPLVQEREATLLLEGDGGDEGGLDSSTPGDTNR</sequence>
<protein>
    <submittedName>
        <fullName evidence="2">Uncharacterized protein</fullName>
    </submittedName>
</protein>
<comment type="caution">
    <text evidence="2">The sequence shown here is derived from an EMBL/GenBank/DDBJ whole genome shotgun (WGS) entry which is preliminary data.</text>
</comment>
<evidence type="ECO:0000313" key="3">
    <source>
        <dbReference type="Proteomes" id="UP000603865"/>
    </source>
</evidence>
<proteinExistence type="predicted"/>
<dbReference type="Proteomes" id="UP000603865">
    <property type="component" value="Unassembled WGS sequence"/>
</dbReference>
<dbReference type="AlphaFoldDB" id="A0A918F2R6"/>
<reference evidence="2" key="2">
    <citation type="submission" date="2020-09" db="EMBL/GenBank/DDBJ databases">
        <authorList>
            <person name="Sun Q."/>
            <person name="Ohkuma M."/>
        </authorList>
    </citation>
    <scope>NUCLEOTIDE SEQUENCE</scope>
    <source>
        <strain evidence="2">JCM 31311</strain>
    </source>
</reference>
<dbReference type="EMBL" id="BMQL01000005">
    <property type="protein sequence ID" value="GGR01921.1"/>
    <property type="molecule type" value="Genomic_DNA"/>
</dbReference>
<organism evidence="2 3">
    <name type="scientific">Deinococcus ruber</name>
    <dbReference type="NCBI Taxonomy" id="1848197"/>
    <lineage>
        <taxon>Bacteria</taxon>
        <taxon>Thermotogati</taxon>
        <taxon>Deinococcota</taxon>
        <taxon>Deinococci</taxon>
        <taxon>Deinococcales</taxon>
        <taxon>Deinococcaceae</taxon>
        <taxon>Deinococcus</taxon>
    </lineage>
</organism>
<evidence type="ECO:0000256" key="1">
    <source>
        <dbReference type="SAM" id="MobiDB-lite"/>
    </source>
</evidence>
<name>A0A918F2R6_9DEIO</name>